<keyword evidence="6" id="KW-0653">Protein transport</keyword>
<evidence type="ECO:0000256" key="1">
    <source>
        <dbReference type="ARBA" id="ARBA00004496"/>
    </source>
</evidence>
<dbReference type="PROSITE" id="PS00152">
    <property type="entry name" value="ATPASE_ALPHA_BETA"/>
    <property type="match status" value="1"/>
</dbReference>
<evidence type="ECO:0000256" key="9">
    <source>
        <dbReference type="ARBA" id="ARBA00024382"/>
    </source>
</evidence>
<evidence type="ECO:0000256" key="3">
    <source>
        <dbReference type="ARBA" id="ARBA00022490"/>
    </source>
</evidence>
<evidence type="ECO:0000256" key="10">
    <source>
        <dbReference type="ARBA" id="ARBA00034006"/>
    </source>
</evidence>
<dbReference type="SUPFAM" id="SSF52540">
    <property type="entry name" value="P-loop containing nucleoside triphosphate hydrolases"/>
    <property type="match status" value="1"/>
</dbReference>
<evidence type="ECO:0000256" key="7">
    <source>
        <dbReference type="ARBA" id="ARBA00022967"/>
    </source>
</evidence>
<evidence type="ECO:0000256" key="5">
    <source>
        <dbReference type="ARBA" id="ARBA00022840"/>
    </source>
</evidence>
<dbReference type="InterPro" id="IPR020003">
    <property type="entry name" value="ATPase_a/bsu_AS"/>
</dbReference>
<keyword evidence="3" id="KW-0963">Cytoplasm</keyword>
<dbReference type="InterPro" id="IPR003593">
    <property type="entry name" value="AAA+_ATPase"/>
</dbReference>
<protein>
    <recommendedName>
        <fullName evidence="9">protein-secreting ATPase</fullName>
        <ecNumber evidence="9">7.4.2.8</ecNumber>
    </recommendedName>
</protein>
<dbReference type="Pfam" id="PF18269">
    <property type="entry name" value="T3SS_ATPase_C"/>
    <property type="match status" value="1"/>
</dbReference>
<dbReference type="GO" id="GO:0005524">
    <property type="term" value="F:ATP binding"/>
    <property type="evidence" value="ECO:0007669"/>
    <property type="project" value="UniProtKB-KW"/>
</dbReference>
<feature type="domain" description="Rhodanese" evidence="11">
    <location>
        <begin position="189"/>
        <end position="279"/>
    </location>
</feature>
<keyword evidence="5" id="KW-0067">ATP-binding</keyword>
<comment type="catalytic activity">
    <reaction evidence="10">
        <text>ATP + H2O + cellular proteinSide 1 = ADP + phosphate + cellular proteinSide 2.</text>
        <dbReference type="EC" id="7.4.2.8"/>
    </reaction>
</comment>
<dbReference type="SMART" id="SM00382">
    <property type="entry name" value="AAA"/>
    <property type="match status" value="1"/>
</dbReference>
<keyword evidence="4" id="KW-0547">Nucleotide-binding</keyword>
<proteinExistence type="inferred from homology"/>
<evidence type="ECO:0000256" key="8">
    <source>
        <dbReference type="ARBA" id="ARBA00024342"/>
    </source>
</evidence>
<dbReference type="InterPro" id="IPR027417">
    <property type="entry name" value="P-loop_NTPase"/>
</dbReference>
<keyword evidence="2" id="KW-0813">Transport</keyword>
<evidence type="ECO:0000256" key="6">
    <source>
        <dbReference type="ARBA" id="ARBA00022927"/>
    </source>
</evidence>
<dbReference type="KEGG" id="psyr:N018_19600"/>
<name>W0MZ50_PSESX</name>
<dbReference type="PANTHER" id="PTHR15184">
    <property type="entry name" value="ATP SYNTHASE"/>
    <property type="match status" value="1"/>
</dbReference>
<dbReference type="Pfam" id="PF00006">
    <property type="entry name" value="ATP-synt_ab"/>
    <property type="match status" value="1"/>
</dbReference>
<dbReference type="GO" id="GO:0046933">
    <property type="term" value="F:proton-transporting ATP synthase activity, rotational mechanism"/>
    <property type="evidence" value="ECO:0007669"/>
    <property type="project" value="TreeGrafter"/>
</dbReference>
<dbReference type="GO" id="GO:0005737">
    <property type="term" value="C:cytoplasm"/>
    <property type="evidence" value="ECO:0007669"/>
    <property type="project" value="UniProtKB-SubCell"/>
</dbReference>
<dbReference type="GO" id="GO:0008564">
    <property type="term" value="F:protein-exporting ATPase activity"/>
    <property type="evidence" value="ECO:0007669"/>
    <property type="project" value="UniProtKB-EC"/>
</dbReference>
<dbReference type="GO" id="GO:0030254">
    <property type="term" value="P:protein secretion by the type III secretion system"/>
    <property type="evidence" value="ECO:0007669"/>
    <property type="project" value="InterPro"/>
</dbReference>
<evidence type="ECO:0000313" key="13">
    <source>
        <dbReference type="Proteomes" id="UP000019089"/>
    </source>
</evidence>
<dbReference type="EMBL" id="CP007014">
    <property type="protein sequence ID" value="AHG42303.1"/>
    <property type="molecule type" value="Genomic_DNA"/>
</dbReference>
<dbReference type="InterPro" id="IPR001763">
    <property type="entry name" value="Rhodanese-like_dom"/>
</dbReference>
<gene>
    <name evidence="12" type="primary">fliI</name>
    <name evidence="12" type="ORF">N018_19600</name>
</gene>
<comment type="similarity">
    <text evidence="8">Belongs to the ATPase alpha/beta chains family. T3SS ATPase subfamily.</text>
</comment>
<dbReference type="RefSeq" id="WP_025390486.1">
    <property type="nucleotide sequence ID" value="NZ_CP007014.1"/>
</dbReference>
<dbReference type="GO" id="GO:0016887">
    <property type="term" value="F:ATP hydrolysis activity"/>
    <property type="evidence" value="ECO:0007669"/>
    <property type="project" value="InterPro"/>
</dbReference>
<keyword evidence="7" id="KW-1278">Translocase</keyword>
<dbReference type="InterPro" id="IPR050053">
    <property type="entry name" value="ATPase_alpha/beta_chains"/>
</dbReference>
<dbReference type="InterPro" id="IPR005714">
    <property type="entry name" value="ATPase_T3SS_FliI/YscN"/>
</dbReference>
<dbReference type="PROSITE" id="PS50206">
    <property type="entry name" value="RHODANESE_3"/>
    <property type="match status" value="1"/>
</dbReference>
<dbReference type="InterPro" id="IPR000194">
    <property type="entry name" value="ATPase_F1/V1/A1_a/bsu_nucl-bd"/>
</dbReference>
<evidence type="ECO:0000256" key="4">
    <source>
        <dbReference type="ARBA" id="ARBA00022741"/>
    </source>
</evidence>
<evidence type="ECO:0000313" key="12">
    <source>
        <dbReference type="EMBL" id="AHG42303.1"/>
    </source>
</evidence>
<dbReference type="Proteomes" id="UP000019089">
    <property type="component" value="Chromosome"/>
</dbReference>
<dbReference type="HOGENOM" id="CLU_022398_5_1_6"/>
<organism evidence="12 13">
    <name type="scientific">Pseudomonas syringae CC1557</name>
    <dbReference type="NCBI Taxonomy" id="1357279"/>
    <lineage>
        <taxon>Bacteria</taxon>
        <taxon>Pseudomonadati</taxon>
        <taxon>Pseudomonadota</taxon>
        <taxon>Gammaproteobacteria</taxon>
        <taxon>Pseudomonadales</taxon>
        <taxon>Pseudomonadaceae</taxon>
        <taxon>Pseudomonas</taxon>
        <taxon>Pseudomonas syringae</taxon>
    </lineage>
</organism>
<evidence type="ECO:0000256" key="2">
    <source>
        <dbReference type="ARBA" id="ARBA00022448"/>
    </source>
</evidence>
<dbReference type="InterPro" id="IPR004100">
    <property type="entry name" value="ATPase_F1/V1/A1_a/bsu_N"/>
</dbReference>
<dbReference type="PANTHER" id="PTHR15184:SF9">
    <property type="entry name" value="SPI-1 TYPE 3 SECRETION SYSTEM ATPASE"/>
    <property type="match status" value="1"/>
</dbReference>
<dbReference type="EC" id="7.4.2.8" evidence="9"/>
<dbReference type="CDD" id="cd18117">
    <property type="entry name" value="ATP-synt_flagellum-secretory_path_III_N"/>
    <property type="match status" value="1"/>
</dbReference>
<dbReference type="Pfam" id="PF02874">
    <property type="entry name" value="ATP-synt_ab_N"/>
    <property type="match status" value="1"/>
</dbReference>
<reference evidence="12 13" key="1">
    <citation type="submission" date="2013-12" db="EMBL/GenBank/DDBJ databases">
        <title>Interactions Between Genome Architecture and Virulence Genes in Pseudomonas syringae, strain CC1557 as a model.</title>
        <authorList>
            <person name="Baltrus D."/>
            <person name="Hockett K."/>
            <person name="Karlsrud E."/>
            <person name="Dougherty K."/>
            <person name="Nishimura M."/>
        </authorList>
    </citation>
    <scope>NUCLEOTIDE SEQUENCE [LARGE SCALE GENOMIC DNA]</scope>
    <source>
        <strain evidence="12 13">CC1557</strain>
    </source>
</reference>
<dbReference type="FunFam" id="3.40.50.12240:FF:000002">
    <property type="entry name" value="Flagellum-specific ATP synthase FliI"/>
    <property type="match status" value="1"/>
</dbReference>
<dbReference type="NCBIfam" id="TIGR01026">
    <property type="entry name" value="fliI_yscN"/>
    <property type="match status" value="1"/>
</dbReference>
<evidence type="ECO:0000259" key="11">
    <source>
        <dbReference type="PROSITE" id="PS50206"/>
    </source>
</evidence>
<dbReference type="STRING" id="1357279.N018_19600"/>
<sequence length="449" mass="48529">MNAALSEWQKRQGARLSRYSAVRVSGRVSAVRGILLECKIPSAKVGDLCEVSKADGSFLLAEIVGFTQECTLLSALGAPDGIQVGAPIRPLGIAHRIGVDDSLLGCVLDGFGRPLMGDCLGAFAGPNDLRTTLPVIADALPPTQRPRITRALPTGIRAIDSAILLGEGQRVGLFAGAGCGKTTLMAELARNMDCDIIVFGLIGERGRELREFLDHELDETLRSRSVLVCATSDRSSMERARAAFTATAIAEAFRARGQKVLLLLDSLTRFARAQREIGIASGEPLGRGGLPPSVYTLLPRLVERAGMSENGSITALYTVLIEQDSMNDPVADEVRSLLDGHIVLSRKLAERGHYPAIDVSASISRILSNVTGREHQRANNRLRQLLAAYKQVEMLLRLGEYHAGADPVTDCAVQLNDAINTFLRQDLREPVPLQETLDRLLRLTSQVPE</sequence>
<dbReference type="eggNOG" id="COG1157">
    <property type="taxonomic scope" value="Bacteria"/>
</dbReference>
<dbReference type="CDD" id="cd01136">
    <property type="entry name" value="ATPase_flagellum-secretory_path_III"/>
    <property type="match status" value="1"/>
</dbReference>
<dbReference type="InterPro" id="IPR040627">
    <property type="entry name" value="T3SS_ATPase_C"/>
</dbReference>
<dbReference type="GO" id="GO:0030257">
    <property type="term" value="C:type III protein secretion system complex"/>
    <property type="evidence" value="ECO:0007669"/>
    <property type="project" value="InterPro"/>
</dbReference>
<dbReference type="Gene3D" id="3.40.50.12240">
    <property type="match status" value="1"/>
</dbReference>
<comment type="subcellular location">
    <subcellularLocation>
        <location evidence="1">Cytoplasm</location>
    </subcellularLocation>
</comment>
<dbReference type="AlphaFoldDB" id="W0MZ50"/>
<accession>W0MZ50</accession>